<evidence type="ECO:0000313" key="6">
    <source>
        <dbReference type="Proteomes" id="UP000238650"/>
    </source>
</evidence>
<dbReference type="SUPFAM" id="SSF52833">
    <property type="entry name" value="Thioredoxin-like"/>
    <property type="match status" value="1"/>
</dbReference>
<dbReference type="InterPro" id="IPR036249">
    <property type="entry name" value="Thioredoxin-like_sf"/>
</dbReference>
<dbReference type="OrthoDB" id="5181746at2"/>
<dbReference type="InterPro" id="IPR011990">
    <property type="entry name" value="TPR-like_helical_dom_sf"/>
</dbReference>
<evidence type="ECO:0000313" key="5">
    <source>
        <dbReference type="EMBL" id="PRI11937.1"/>
    </source>
</evidence>
<evidence type="ECO:0000256" key="2">
    <source>
        <dbReference type="ARBA" id="ARBA00023284"/>
    </source>
</evidence>
<name>A0A2S9QQS6_9MICO</name>
<sequence>MSQQMPGRIPGGGVDLSHLAARAQSGQPAQAGQPAGPGGAPGAAAGASAPGGQTVEVPDLVLDVTDASFEQIAQLSAVVPVVFDLWAEWCQPCKTLSPVIERVTRDFGGRVLLAKVDVDANPGLAQAFQAQSIPTVVALVGGRPVPLFQGAVPEAQVREVFGQLVQLAEQQGVVGRVSAPGAGEGPAEPPAEPAIPPAHLAAVEAAERGDYDAAVTEWEAVLAKAPADAEARAALVQVKLLQRLQGRTAEEIRAAAAADPADAEAQMRVADLDVSGGHVEDAFLRLLDLFAASDAEARGPVRERLLELFEVVGVADPRVIAARARLANLLY</sequence>
<dbReference type="InterPro" id="IPR013766">
    <property type="entry name" value="Thioredoxin_domain"/>
</dbReference>
<feature type="compositionally biased region" description="Low complexity" evidence="3">
    <location>
        <begin position="42"/>
        <end position="51"/>
    </location>
</feature>
<dbReference type="AlphaFoldDB" id="A0A2S9QQS6"/>
<feature type="region of interest" description="Disordered" evidence="3">
    <location>
        <begin position="23"/>
        <end position="51"/>
    </location>
</feature>
<feature type="domain" description="Thioredoxin" evidence="4">
    <location>
        <begin position="29"/>
        <end position="166"/>
    </location>
</feature>
<dbReference type="PANTHER" id="PTHR45663:SF11">
    <property type="entry name" value="GEO12009P1"/>
    <property type="match status" value="1"/>
</dbReference>
<dbReference type="Gene3D" id="1.25.40.10">
    <property type="entry name" value="Tetratricopeptide repeat domain"/>
    <property type="match status" value="1"/>
</dbReference>
<organism evidence="5 6">
    <name type="scientific">Leucobacter massiliensis</name>
    <dbReference type="NCBI Taxonomy" id="1686285"/>
    <lineage>
        <taxon>Bacteria</taxon>
        <taxon>Bacillati</taxon>
        <taxon>Actinomycetota</taxon>
        <taxon>Actinomycetes</taxon>
        <taxon>Micrococcales</taxon>
        <taxon>Microbacteriaceae</taxon>
        <taxon>Leucobacter</taxon>
    </lineage>
</organism>
<comment type="caution">
    <text evidence="5">The sequence shown here is derived from an EMBL/GenBank/DDBJ whole genome shotgun (WGS) entry which is preliminary data.</text>
</comment>
<protein>
    <submittedName>
        <fullName evidence="5">Co-chaperone YbbN</fullName>
    </submittedName>
</protein>
<dbReference type="PANTHER" id="PTHR45663">
    <property type="entry name" value="GEO12009P1"/>
    <property type="match status" value="1"/>
</dbReference>
<dbReference type="PROSITE" id="PS51352">
    <property type="entry name" value="THIOREDOXIN_2"/>
    <property type="match status" value="1"/>
</dbReference>
<dbReference type="Gene3D" id="3.40.30.10">
    <property type="entry name" value="Glutaredoxin"/>
    <property type="match status" value="1"/>
</dbReference>
<dbReference type="Proteomes" id="UP000238650">
    <property type="component" value="Unassembled WGS sequence"/>
</dbReference>
<evidence type="ECO:0000256" key="1">
    <source>
        <dbReference type="ARBA" id="ARBA00008987"/>
    </source>
</evidence>
<reference evidence="5 6" key="1">
    <citation type="journal article" date="2017" name="New Microbes New Infect">
        <title>Genome sequence of 'Leucobacter massiliensis' sp. nov. isolated from human pharynx after travel to the 2014 Hajj.</title>
        <authorList>
            <person name="Leangapichart T."/>
            <person name="Gautret P."/>
            <person name="Nguyen T.T."/>
            <person name="Armstrong N."/>
            <person name="Rolain J.M."/>
        </authorList>
    </citation>
    <scope>NUCLEOTIDE SEQUENCE [LARGE SCALE GENOMIC DNA]</scope>
    <source>
        <strain evidence="5 6">122RC15</strain>
    </source>
</reference>
<dbReference type="CDD" id="cd02956">
    <property type="entry name" value="ybbN"/>
    <property type="match status" value="1"/>
</dbReference>
<proteinExistence type="inferred from homology"/>
<keyword evidence="2" id="KW-0676">Redox-active center</keyword>
<accession>A0A2S9QQS6</accession>
<evidence type="ECO:0000259" key="4">
    <source>
        <dbReference type="PROSITE" id="PS51352"/>
    </source>
</evidence>
<evidence type="ECO:0000256" key="3">
    <source>
        <dbReference type="SAM" id="MobiDB-lite"/>
    </source>
</evidence>
<dbReference type="Pfam" id="PF00085">
    <property type="entry name" value="Thioredoxin"/>
    <property type="match status" value="1"/>
</dbReference>
<dbReference type="GO" id="GO:0006950">
    <property type="term" value="P:response to stress"/>
    <property type="evidence" value="ECO:0007669"/>
    <property type="project" value="UniProtKB-ARBA"/>
</dbReference>
<dbReference type="GO" id="GO:0005737">
    <property type="term" value="C:cytoplasm"/>
    <property type="evidence" value="ECO:0007669"/>
    <property type="project" value="TreeGrafter"/>
</dbReference>
<dbReference type="GO" id="GO:0015035">
    <property type="term" value="F:protein-disulfide reductase activity"/>
    <property type="evidence" value="ECO:0007669"/>
    <property type="project" value="TreeGrafter"/>
</dbReference>
<comment type="similarity">
    <text evidence="1">Belongs to the thioredoxin family.</text>
</comment>
<dbReference type="RefSeq" id="WP_105804251.1">
    <property type="nucleotide sequence ID" value="NZ_MWZD01000013.1"/>
</dbReference>
<dbReference type="SUPFAM" id="SSF48452">
    <property type="entry name" value="TPR-like"/>
    <property type="match status" value="1"/>
</dbReference>
<feature type="compositionally biased region" description="Low complexity" evidence="3">
    <location>
        <begin position="23"/>
        <end position="34"/>
    </location>
</feature>
<dbReference type="EMBL" id="MWZD01000013">
    <property type="protein sequence ID" value="PRI11937.1"/>
    <property type="molecule type" value="Genomic_DNA"/>
</dbReference>
<keyword evidence="6" id="KW-1185">Reference proteome</keyword>
<dbReference type="Pfam" id="PF14561">
    <property type="entry name" value="TPR_20"/>
    <property type="match status" value="1"/>
</dbReference>
<gene>
    <name evidence="5" type="ORF">B4915_02340</name>
</gene>